<evidence type="ECO:0000256" key="1">
    <source>
        <dbReference type="ARBA" id="ARBA00008433"/>
    </source>
</evidence>
<feature type="region of interest" description="Disordered" evidence="2">
    <location>
        <begin position="1"/>
        <end position="26"/>
    </location>
</feature>
<dbReference type="GO" id="GO:1904262">
    <property type="term" value="P:negative regulation of TORC1 signaling"/>
    <property type="evidence" value="ECO:0007669"/>
    <property type="project" value="TreeGrafter"/>
</dbReference>
<sequence length="507" mass="58786">MAKHVLKTSPDSPESQRNSRMKGERDVVKRQEKDFRWIFGIFWKGARSCAGERFIYFTFSRIQDDDPRDLLCTLSSAAGYPETKRYIQRPLWTHFSILPVHNKDAPDISAGTKVVHQSPPGCIVSEPGVDKPRLFDFETMAEYIIPRQAFCNRYVTICDPDNKYRILGHPVCIQDEKYERNEFMFNFCIVIGVDVDKIPYEAVVRRLASTFTEMEIQNQFLSLEGASKEKAQDRRSIAALLEIIKEDLNNYNECMIPVDDATTINMKLFPIYRHPPPVKSWHVPIAKMKFAEIIDDTWDLTMKKVIHEIDGIKDVRRIAHDADVALDLTKIALQHLLYYDSILMIDLFLFGNIYAPTPSIDDFVADRDGLQDECANYVYINGPRLSNFYLCRLFTSLCTSRTLKEWIKLHLDQNFPVLNYVDVRRFIQFGVIKGLIYRVNKYAVSSQYLASLVTGQSVQIDRGDVLQKYTDGRHCFDQITVEQNMGDAKIMEQLRQFQKGDVEIIYR</sequence>
<dbReference type="AlphaFoldDB" id="A0A8T9BL83"/>
<keyword evidence="4" id="KW-1185">Reference proteome</keyword>
<evidence type="ECO:0000313" key="4">
    <source>
        <dbReference type="Proteomes" id="UP000469559"/>
    </source>
</evidence>
<dbReference type="Proteomes" id="UP000469559">
    <property type="component" value="Unassembled WGS sequence"/>
</dbReference>
<gene>
    <name evidence="3" type="ORF">LARI1_G001774</name>
</gene>
<dbReference type="Pfam" id="PF06218">
    <property type="entry name" value="NPR2"/>
    <property type="match status" value="2"/>
</dbReference>
<dbReference type="OrthoDB" id="338854at2759"/>
<dbReference type="InterPro" id="IPR009348">
    <property type="entry name" value="NPR2-like"/>
</dbReference>
<dbReference type="GO" id="GO:0005096">
    <property type="term" value="F:GTPase activator activity"/>
    <property type="evidence" value="ECO:0007669"/>
    <property type="project" value="TreeGrafter"/>
</dbReference>
<dbReference type="PANTHER" id="PTHR12991:SF10">
    <property type="entry name" value="GATOR COMPLEX PROTEIN NPRL2"/>
    <property type="match status" value="1"/>
</dbReference>
<accession>A0A8T9BL83</accession>
<evidence type="ECO:0000256" key="2">
    <source>
        <dbReference type="SAM" id="MobiDB-lite"/>
    </source>
</evidence>
<dbReference type="GO" id="GO:1990130">
    <property type="term" value="C:GATOR1 complex"/>
    <property type="evidence" value="ECO:0007669"/>
    <property type="project" value="TreeGrafter"/>
</dbReference>
<dbReference type="EMBL" id="QGMF01000121">
    <property type="protein sequence ID" value="TVY19193.1"/>
    <property type="molecule type" value="Genomic_DNA"/>
</dbReference>
<evidence type="ECO:0000313" key="3">
    <source>
        <dbReference type="EMBL" id="TVY19193.1"/>
    </source>
</evidence>
<comment type="similarity">
    <text evidence="1">Belongs to the NPR2 family.</text>
</comment>
<dbReference type="GO" id="GO:0010508">
    <property type="term" value="P:positive regulation of autophagy"/>
    <property type="evidence" value="ECO:0007669"/>
    <property type="project" value="TreeGrafter"/>
</dbReference>
<name>A0A8T9BL83_9HELO</name>
<organism evidence="3 4">
    <name type="scientific">Lachnellula arida</name>
    <dbReference type="NCBI Taxonomy" id="1316785"/>
    <lineage>
        <taxon>Eukaryota</taxon>
        <taxon>Fungi</taxon>
        <taxon>Dikarya</taxon>
        <taxon>Ascomycota</taxon>
        <taxon>Pezizomycotina</taxon>
        <taxon>Leotiomycetes</taxon>
        <taxon>Helotiales</taxon>
        <taxon>Lachnaceae</taxon>
        <taxon>Lachnellula</taxon>
    </lineage>
</organism>
<proteinExistence type="inferred from homology"/>
<reference evidence="3 4" key="1">
    <citation type="submission" date="2018-05" db="EMBL/GenBank/DDBJ databases">
        <title>Whole genome sequencing for identification of molecular markers to develop diagnostic detection tools for the regulated plant pathogen Lachnellula willkommii.</title>
        <authorList>
            <person name="Giroux E."/>
            <person name="Bilodeau G."/>
        </authorList>
    </citation>
    <scope>NUCLEOTIDE SEQUENCE [LARGE SCALE GENOMIC DNA]</scope>
    <source>
        <strain evidence="3 4">CBS 203.66</strain>
    </source>
</reference>
<dbReference type="GO" id="GO:0005774">
    <property type="term" value="C:vacuolar membrane"/>
    <property type="evidence" value="ECO:0007669"/>
    <property type="project" value="TreeGrafter"/>
</dbReference>
<comment type="caution">
    <text evidence="3">The sequence shown here is derived from an EMBL/GenBank/DDBJ whole genome shotgun (WGS) entry which is preliminary data.</text>
</comment>
<feature type="compositionally biased region" description="Polar residues" evidence="2">
    <location>
        <begin position="9"/>
        <end position="18"/>
    </location>
</feature>
<dbReference type="PANTHER" id="PTHR12991">
    <property type="entry name" value="NITROGEN PERMEASE REGULATOR 2/TUMOR SUPPRESSOR CANDIDATE 4"/>
    <property type="match status" value="1"/>
</dbReference>
<protein>
    <submittedName>
        <fullName evidence="3">Nitrogen permease regulator 2-like protein</fullName>
    </submittedName>
</protein>